<name>L0ILR9_THETR</name>
<evidence type="ECO:0000313" key="1">
    <source>
        <dbReference type="EMBL" id="AGB19191.1"/>
    </source>
</evidence>
<gene>
    <name evidence="1" type="ORF">Thethe_01554</name>
</gene>
<dbReference type="Proteomes" id="UP000010845">
    <property type="component" value="Chromosome"/>
</dbReference>
<sequence length="30" mass="3629">MGIYYKINIILKILYLIDDRKKVAKRLSVF</sequence>
<accession>L0ILR9</accession>
<dbReference type="KEGG" id="tto:Thethe_01554"/>
<proteinExistence type="predicted"/>
<protein>
    <submittedName>
        <fullName evidence="1">Uncharacterized protein</fullName>
    </submittedName>
</protein>
<dbReference type="EMBL" id="CP003066">
    <property type="protein sequence ID" value="AGB19191.1"/>
    <property type="molecule type" value="Genomic_DNA"/>
</dbReference>
<dbReference type="HOGENOM" id="CLU_3405948_0_0_9"/>
<reference evidence="1 2" key="1">
    <citation type="submission" date="2012-03" db="EMBL/GenBank/DDBJ databases">
        <title>Complete sequence of chromosome of Thermoanaerobacterium thermosaccharolyticum M0795.</title>
        <authorList>
            <consortium name="US DOE Joint Genome Institute"/>
            <person name="Lucas S."/>
            <person name="Han J."/>
            <person name="Lapidus A."/>
            <person name="Cheng J.-F."/>
            <person name="Goodwin L."/>
            <person name="Pitluck S."/>
            <person name="Peters L."/>
            <person name="Teshima H."/>
            <person name="Detter J.C."/>
            <person name="Han C."/>
            <person name="Tapia R."/>
            <person name="Land M."/>
            <person name="Hauser L."/>
            <person name="Kyrpides N."/>
            <person name="Ivanova N."/>
            <person name="Pagani I."/>
            <person name="Feinberg L."/>
            <person name="Folden J."/>
            <person name="Hogsett D."/>
            <person name="Shaw J."/>
            <person name="Woyke T."/>
        </authorList>
    </citation>
    <scope>NUCLEOTIDE SEQUENCE [LARGE SCALE GENOMIC DNA]</scope>
    <source>
        <strain evidence="1 2">M0795</strain>
    </source>
</reference>
<organism evidence="1 2">
    <name type="scientific">Thermoanaerobacterium thermosaccharolyticum M0795</name>
    <dbReference type="NCBI Taxonomy" id="698948"/>
    <lineage>
        <taxon>Bacteria</taxon>
        <taxon>Bacillati</taxon>
        <taxon>Bacillota</taxon>
        <taxon>Clostridia</taxon>
        <taxon>Thermoanaerobacterales</taxon>
        <taxon>Thermoanaerobacteraceae</taxon>
        <taxon>Thermoanaerobacterium</taxon>
    </lineage>
</organism>
<dbReference type="AlphaFoldDB" id="L0ILR9"/>
<evidence type="ECO:0000313" key="2">
    <source>
        <dbReference type="Proteomes" id="UP000010845"/>
    </source>
</evidence>